<comment type="similarity">
    <text evidence="2 10">Belongs to the disproportionating enzyme family.</text>
</comment>
<evidence type="ECO:0000256" key="1">
    <source>
        <dbReference type="ARBA" id="ARBA00000439"/>
    </source>
</evidence>
<protein>
    <recommendedName>
        <fullName evidence="4 10">4-alpha-glucanotransferase</fullName>
        <ecNumber evidence="3 10">2.4.1.25</ecNumber>
    </recommendedName>
    <alternativeName>
        <fullName evidence="8 10">Amylomaltase</fullName>
    </alternativeName>
    <alternativeName>
        <fullName evidence="9 10">Disproportionating enzyme</fullName>
    </alternativeName>
</protein>
<keyword evidence="5 10" id="KW-0328">Glycosyltransferase</keyword>
<organism evidence="11 12">
    <name type="scientific">Tindallia californiensis</name>
    <dbReference type="NCBI Taxonomy" id="159292"/>
    <lineage>
        <taxon>Bacteria</taxon>
        <taxon>Bacillati</taxon>
        <taxon>Bacillota</taxon>
        <taxon>Clostridia</taxon>
        <taxon>Peptostreptococcales</taxon>
        <taxon>Tindalliaceae</taxon>
        <taxon>Tindallia</taxon>
    </lineage>
</organism>
<name>A0A1H3R2X4_9FIRM</name>
<evidence type="ECO:0000313" key="12">
    <source>
        <dbReference type="Proteomes" id="UP000199230"/>
    </source>
</evidence>
<dbReference type="SUPFAM" id="SSF51445">
    <property type="entry name" value="(Trans)glycosidases"/>
    <property type="match status" value="1"/>
</dbReference>
<proteinExistence type="inferred from homology"/>
<dbReference type="PANTHER" id="PTHR32438">
    <property type="entry name" value="4-ALPHA-GLUCANOTRANSFERASE DPE1, CHLOROPLASTIC/AMYLOPLASTIC"/>
    <property type="match status" value="1"/>
</dbReference>
<evidence type="ECO:0000256" key="6">
    <source>
        <dbReference type="ARBA" id="ARBA00022679"/>
    </source>
</evidence>
<sequence>MILSEKKAGILLHVTSLPSSHGIGDLGSACKEWLDFLVKTEQQYWQILPIHPVGFGESPYQSFSAFAGEELLLDPEWMREKGYLTSSELKNTPIFDDEVVDYQKIGEWKEKLFYQAFLRFRKESGANDFAQFCEQHKDWLDDYALFRAIKKKEKERPWHQWPEKLKKRDSQVIRQFSEENVELIQYYLFLQFCFFMQWQKMKKKYTEQNIKIIGDLPIFVAHDSADVWANSQLFDLKEDGTPRVVAGVPPDYFSVTGQRWGNPHYKWNEMKKNHYNWWSRRLEHLLTMVDIIRIDHFRGFEAYWEIPEEEITAKNGRWIKAPGDELFKELKKQYSSLPLIAEDLGIITPSVRALKKKFGLPGMKILQFSFYPGLKKRERPYEYEKNTFAYSGTHDNDTLVGWIQTEAQENKSIALRIKKQHGIDVYDNVEKTCWALLEVLFSTNAGVVIVPMQDYLCLGSEARMNYPGTIANNWRWRVKKEAIGDEFLAVKIKQLTTKLNRFRKKRN</sequence>
<evidence type="ECO:0000256" key="9">
    <source>
        <dbReference type="ARBA" id="ARBA00031501"/>
    </source>
</evidence>
<evidence type="ECO:0000256" key="10">
    <source>
        <dbReference type="RuleBase" id="RU361207"/>
    </source>
</evidence>
<evidence type="ECO:0000256" key="3">
    <source>
        <dbReference type="ARBA" id="ARBA00012560"/>
    </source>
</evidence>
<dbReference type="PANTHER" id="PTHR32438:SF5">
    <property type="entry name" value="4-ALPHA-GLUCANOTRANSFERASE DPE1, CHLOROPLASTIC_AMYLOPLASTIC"/>
    <property type="match status" value="1"/>
</dbReference>
<evidence type="ECO:0000256" key="8">
    <source>
        <dbReference type="ARBA" id="ARBA00031423"/>
    </source>
</evidence>
<evidence type="ECO:0000256" key="7">
    <source>
        <dbReference type="ARBA" id="ARBA00023277"/>
    </source>
</evidence>
<evidence type="ECO:0000256" key="4">
    <source>
        <dbReference type="ARBA" id="ARBA00020295"/>
    </source>
</evidence>
<dbReference type="Gene3D" id="3.20.20.80">
    <property type="entry name" value="Glycosidases"/>
    <property type="match status" value="1"/>
</dbReference>
<dbReference type="Pfam" id="PF02446">
    <property type="entry name" value="Glyco_hydro_77"/>
    <property type="match status" value="1"/>
</dbReference>
<dbReference type="GO" id="GO:0005975">
    <property type="term" value="P:carbohydrate metabolic process"/>
    <property type="evidence" value="ECO:0007669"/>
    <property type="project" value="InterPro"/>
</dbReference>
<dbReference type="InterPro" id="IPR017853">
    <property type="entry name" value="GH"/>
</dbReference>
<dbReference type="STRING" id="159292.SAMN05192546_111104"/>
<dbReference type="NCBIfam" id="TIGR00217">
    <property type="entry name" value="malQ"/>
    <property type="match status" value="1"/>
</dbReference>
<keyword evidence="6 10" id="KW-0808">Transferase</keyword>
<keyword evidence="7 10" id="KW-0119">Carbohydrate metabolism</keyword>
<dbReference type="AlphaFoldDB" id="A0A1H3R2X4"/>
<dbReference type="EC" id="2.4.1.25" evidence="3 10"/>
<dbReference type="Proteomes" id="UP000199230">
    <property type="component" value="Unassembled WGS sequence"/>
</dbReference>
<dbReference type="OrthoDB" id="9811841at2"/>
<accession>A0A1H3R2X4</accession>
<dbReference type="NCBIfam" id="NF011080">
    <property type="entry name" value="PRK14508.1-3"/>
    <property type="match status" value="1"/>
</dbReference>
<dbReference type="RefSeq" id="WP_093315420.1">
    <property type="nucleotide sequence ID" value="NZ_FNPV01000011.1"/>
</dbReference>
<reference evidence="11 12" key="1">
    <citation type="submission" date="2016-10" db="EMBL/GenBank/DDBJ databases">
        <authorList>
            <person name="de Groot N.N."/>
        </authorList>
    </citation>
    <scope>NUCLEOTIDE SEQUENCE [LARGE SCALE GENOMIC DNA]</scope>
    <source>
        <strain evidence="11 12">APO</strain>
    </source>
</reference>
<evidence type="ECO:0000313" key="11">
    <source>
        <dbReference type="EMBL" id="SDZ19946.1"/>
    </source>
</evidence>
<dbReference type="InterPro" id="IPR003385">
    <property type="entry name" value="Glyco_hydro_77"/>
</dbReference>
<gene>
    <name evidence="11" type="ORF">SAMN05192546_111104</name>
</gene>
<comment type="catalytic activity">
    <reaction evidence="1 10">
        <text>Transfers a segment of a (1-&gt;4)-alpha-D-glucan to a new position in an acceptor, which may be glucose or a (1-&gt;4)-alpha-D-glucan.</text>
        <dbReference type="EC" id="2.4.1.25"/>
    </reaction>
</comment>
<evidence type="ECO:0000256" key="5">
    <source>
        <dbReference type="ARBA" id="ARBA00022676"/>
    </source>
</evidence>
<keyword evidence="12" id="KW-1185">Reference proteome</keyword>
<evidence type="ECO:0000256" key="2">
    <source>
        <dbReference type="ARBA" id="ARBA00005684"/>
    </source>
</evidence>
<dbReference type="EMBL" id="FNPV01000011">
    <property type="protein sequence ID" value="SDZ19946.1"/>
    <property type="molecule type" value="Genomic_DNA"/>
</dbReference>
<dbReference type="GO" id="GO:0004134">
    <property type="term" value="F:4-alpha-glucanotransferase activity"/>
    <property type="evidence" value="ECO:0007669"/>
    <property type="project" value="UniProtKB-EC"/>
</dbReference>